<dbReference type="Pfam" id="PF01315">
    <property type="entry name" value="Ald_Xan_dh_C"/>
    <property type="match status" value="1"/>
</dbReference>
<keyword evidence="3" id="KW-1185">Reference proteome</keyword>
<dbReference type="InterPro" id="IPR036856">
    <property type="entry name" value="Ald_Oxase/Xan_DH_a/b_sf"/>
</dbReference>
<dbReference type="SUPFAM" id="SSF54665">
    <property type="entry name" value="CO dehydrogenase molybdoprotein N-domain-like"/>
    <property type="match status" value="1"/>
</dbReference>
<dbReference type="InterPro" id="IPR046867">
    <property type="entry name" value="AldOxase/xan_DH_MoCoBD2"/>
</dbReference>
<gene>
    <name evidence="2" type="ORF">ACFSDX_11175</name>
</gene>
<dbReference type="RefSeq" id="WP_382313484.1">
    <property type="nucleotide sequence ID" value="NZ_JBHUFD010000003.1"/>
</dbReference>
<feature type="domain" description="Aldehyde oxidase/xanthine dehydrogenase a/b hammerhead" evidence="1">
    <location>
        <begin position="20"/>
        <end position="133"/>
    </location>
</feature>
<evidence type="ECO:0000313" key="3">
    <source>
        <dbReference type="Proteomes" id="UP001597197"/>
    </source>
</evidence>
<dbReference type="SMART" id="SM01008">
    <property type="entry name" value="Ald_Xan_dh_C"/>
    <property type="match status" value="1"/>
</dbReference>
<dbReference type="PANTHER" id="PTHR11908">
    <property type="entry name" value="XANTHINE DEHYDROGENASE"/>
    <property type="match status" value="1"/>
</dbReference>
<evidence type="ECO:0000259" key="1">
    <source>
        <dbReference type="SMART" id="SM01008"/>
    </source>
</evidence>
<evidence type="ECO:0000313" key="2">
    <source>
        <dbReference type="EMBL" id="MFD1872993.1"/>
    </source>
</evidence>
<dbReference type="InterPro" id="IPR000674">
    <property type="entry name" value="Ald_Oxase/Xan_DH_a/b"/>
</dbReference>
<proteinExistence type="predicted"/>
<dbReference type="InterPro" id="IPR037165">
    <property type="entry name" value="AldOxase/xan_DH_Mopterin-bd_sf"/>
</dbReference>
<accession>A0ABW4QTU8</accession>
<dbReference type="InterPro" id="IPR016208">
    <property type="entry name" value="Ald_Oxase/xanthine_DH-like"/>
</dbReference>
<dbReference type="InterPro" id="IPR008274">
    <property type="entry name" value="AldOxase/xan_DH_MoCoBD1"/>
</dbReference>
<dbReference type="SUPFAM" id="SSF56003">
    <property type="entry name" value="Molybdenum cofactor-binding domain"/>
    <property type="match status" value="1"/>
</dbReference>
<reference evidence="3" key="1">
    <citation type="journal article" date="2019" name="Int. J. Syst. Evol. Microbiol.">
        <title>The Global Catalogue of Microorganisms (GCM) 10K type strain sequencing project: providing services to taxonomists for standard genome sequencing and annotation.</title>
        <authorList>
            <consortium name="The Broad Institute Genomics Platform"/>
            <consortium name="The Broad Institute Genome Sequencing Center for Infectious Disease"/>
            <person name="Wu L."/>
            <person name="Ma J."/>
        </authorList>
    </citation>
    <scope>NUCLEOTIDE SEQUENCE [LARGE SCALE GENOMIC DNA]</scope>
    <source>
        <strain evidence="3">CGMCC 1.15795</strain>
    </source>
</reference>
<dbReference type="PANTHER" id="PTHR11908:SF153">
    <property type="entry name" value="DEHYDROGENASE"/>
    <property type="match status" value="1"/>
</dbReference>
<dbReference type="Gene3D" id="3.30.365.10">
    <property type="entry name" value="Aldehyde oxidase/xanthine dehydrogenase, molybdopterin binding domain"/>
    <property type="match status" value="4"/>
</dbReference>
<comment type="caution">
    <text evidence="2">The sequence shown here is derived from an EMBL/GenBank/DDBJ whole genome shotgun (WGS) entry which is preliminary data.</text>
</comment>
<organism evidence="2 3">
    <name type="scientific">Hymenobacter bucti</name>
    <dbReference type="NCBI Taxonomy" id="1844114"/>
    <lineage>
        <taxon>Bacteria</taxon>
        <taxon>Pseudomonadati</taxon>
        <taxon>Bacteroidota</taxon>
        <taxon>Cytophagia</taxon>
        <taxon>Cytophagales</taxon>
        <taxon>Hymenobacteraceae</taxon>
        <taxon>Hymenobacter</taxon>
    </lineage>
</organism>
<dbReference type="Gene3D" id="3.90.1170.50">
    <property type="entry name" value="Aldehyde oxidase/xanthine dehydrogenase, a/b hammerhead"/>
    <property type="match status" value="1"/>
</dbReference>
<protein>
    <submittedName>
        <fullName evidence="2">Xanthine dehydrogenase family protein molybdopterin-binding subunit</fullName>
    </submittedName>
</protein>
<name>A0ABW4QTU8_9BACT</name>
<sequence>MQAPHIGQPHRRVDGRLKVTGQARYAAEHAVAGCVHGVLVTSTIAAGRITYLDTGAAAQAPGVLAIVSHLNAPRVPGYDHPQPDSRVEGQQLRVFFDDKIYYNNQPVALAIASTLEQAQHAAALVRVAYEPAAHQTDITKNIGNSYTPKKSEDYTRGQPQAYKTALVQVAHEYQTPLQVHNPMEMHAAIAEWHGNKLMVWNKTQAPTLAQKDLMQLWTLPKEAVQVHSPFVGGAFGGASRIWPPEMAAILGAKVVGRPVKVLNEREHEFNMVGYRPRSVQRVALGAQPDGTLVGVSHEVFGATSRYEQFTERTLHPTKSGYRCPNAELTYHLVPLDLSTPCWTRGPGETTGSFAIESAMDELAYALKMDPLALRLHNFAEVDPEDGRPWSSNHLRECYALGAEKFGWGQRNLAPGATRRGDWLVGQGMAMGIYHASRAKASARARLLPDGTLLVQSATADVGPGTATIMTQIAADASGVPAENIRFELGDAALPPAPGQFGSHTVASVGAAVHDACAALRQQVLNLAFSTPGSPFAQAQLAELVAEAGAVRLGSHSATSLSYGEVLRRAGQPALEVLHESPEIPKKGEKSGQSFAAHFVEVHVHAHTREVRVARVVSAIDAGRIMNPQTARSQVYGAITWGLGLALMEDAVLDHRFGRITNADLANYHVPVNADIPPAIDVIFIDKPDTYLDPMGAKGLGEIGIVGFSAAIANAVFHATGQRVRYLPITPDKLL</sequence>
<dbReference type="Pfam" id="PF02738">
    <property type="entry name" value="MoCoBD_1"/>
    <property type="match status" value="1"/>
</dbReference>
<dbReference type="Pfam" id="PF20256">
    <property type="entry name" value="MoCoBD_2"/>
    <property type="match status" value="1"/>
</dbReference>
<dbReference type="EMBL" id="JBHUFD010000003">
    <property type="protein sequence ID" value="MFD1872993.1"/>
    <property type="molecule type" value="Genomic_DNA"/>
</dbReference>
<dbReference type="Proteomes" id="UP001597197">
    <property type="component" value="Unassembled WGS sequence"/>
</dbReference>